<evidence type="ECO:0000313" key="6">
    <source>
        <dbReference type="EMBL" id="MCW7752494.1"/>
    </source>
</evidence>
<sequence>MPAKKFCPFCSGLLEQRTTEGRIRSCCRECGKILYENPIPAACTLVIDTENRLLLVRRAVPPKKGEWCLPGGFMELEESPEDTALRELFEETGLRGKIHKLIGVTAHPSAMYGAVLITGFLIRTFSGEPASGDDAMDLAFFPMTALPPLAFDSHERFVRIYRDLYMA</sequence>
<proteinExistence type="inferred from homology"/>
<evidence type="ECO:0000256" key="2">
    <source>
        <dbReference type="ARBA" id="ARBA00022801"/>
    </source>
</evidence>
<dbReference type="CDD" id="cd04673">
    <property type="entry name" value="NUDIX_ADPRase"/>
    <property type="match status" value="1"/>
</dbReference>
<evidence type="ECO:0000259" key="5">
    <source>
        <dbReference type="PROSITE" id="PS51462"/>
    </source>
</evidence>
<dbReference type="Gene3D" id="3.90.79.10">
    <property type="entry name" value="Nucleoside Triphosphate Pyrophosphohydrolase"/>
    <property type="match status" value="1"/>
</dbReference>
<comment type="caution">
    <text evidence="6">The sequence shown here is derived from an EMBL/GenBank/DDBJ whole genome shotgun (WGS) entry which is preliminary data.</text>
</comment>
<keyword evidence="7" id="KW-1185">Reference proteome</keyword>
<keyword evidence="2 4" id="KW-0378">Hydrolase</keyword>
<dbReference type="InterPro" id="IPR015797">
    <property type="entry name" value="NUDIX_hydrolase-like_dom_sf"/>
</dbReference>
<evidence type="ECO:0000256" key="3">
    <source>
        <dbReference type="ARBA" id="ARBA00022842"/>
    </source>
</evidence>
<reference evidence="6 7" key="1">
    <citation type="submission" date="2022-11" db="EMBL/GenBank/DDBJ databases">
        <title>Desulfobotulus tamanensis H1 sp. nov. - anaerobic, alkaliphilic, sulphate reducing bacterium isolated from terrestrial mud volcano.</title>
        <authorList>
            <person name="Frolova A."/>
            <person name="Merkel A.Y."/>
            <person name="Slobodkin A.I."/>
        </authorList>
    </citation>
    <scope>NUCLEOTIDE SEQUENCE [LARGE SCALE GENOMIC DNA]</scope>
    <source>
        <strain evidence="6 7">H1</strain>
    </source>
</reference>
<organism evidence="6 7">
    <name type="scientific">Desulfobotulus pelophilus</name>
    <dbReference type="NCBI Taxonomy" id="2823377"/>
    <lineage>
        <taxon>Bacteria</taxon>
        <taxon>Pseudomonadati</taxon>
        <taxon>Thermodesulfobacteriota</taxon>
        <taxon>Desulfobacteria</taxon>
        <taxon>Desulfobacterales</taxon>
        <taxon>Desulfobacteraceae</taxon>
        <taxon>Desulfobotulus</taxon>
    </lineage>
</organism>
<evidence type="ECO:0000256" key="1">
    <source>
        <dbReference type="ARBA" id="ARBA00001946"/>
    </source>
</evidence>
<dbReference type="PROSITE" id="PS51462">
    <property type="entry name" value="NUDIX"/>
    <property type="match status" value="1"/>
</dbReference>
<name>A0ABT3N4V7_9BACT</name>
<dbReference type="RefSeq" id="WP_265423361.1">
    <property type="nucleotide sequence ID" value="NZ_JAPFPW010000001.1"/>
</dbReference>
<dbReference type="SUPFAM" id="SSF55811">
    <property type="entry name" value="Nudix"/>
    <property type="match status" value="1"/>
</dbReference>
<dbReference type="EMBL" id="JAPFPW010000001">
    <property type="protein sequence ID" value="MCW7752494.1"/>
    <property type="molecule type" value="Genomic_DNA"/>
</dbReference>
<comment type="similarity">
    <text evidence="4">Belongs to the Nudix hydrolase family.</text>
</comment>
<comment type="cofactor">
    <cofactor evidence="1">
        <name>Mg(2+)</name>
        <dbReference type="ChEBI" id="CHEBI:18420"/>
    </cofactor>
</comment>
<dbReference type="InterPro" id="IPR000086">
    <property type="entry name" value="NUDIX_hydrolase_dom"/>
</dbReference>
<gene>
    <name evidence="6" type="ORF">OOT00_00680</name>
</gene>
<protein>
    <submittedName>
        <fullName evidence="6">NUDIX domain-containing protein</fullName>
    </submittedName>
</protein>
<dbReference type="PANTHER" id="PTHR43222:SF2">
    <property type="entry name" value="NUDIX HYDROLASE 23, CHLOROPLASTIC"/>
    <property type="match status" value="1"/>
</dbReference>
<dbReference type="InterPro" id="IPR020084">
    <property type="entry name" value="NUDIX_hydrolase_CS"/>
</dbReference>
<evidence type="ECO:0000313" key="7">
    <source>
        <dbReference type="Proteomes" id="UP001209681"/>
    </source>
</evidence>
<keyword evidence="3" id="KW-0460">Magnesium</keyword>
<dbReference type="InterPro" id="IPR020476">
    <property type="entry name" value="Nudix_hydrolase"/>
</dbReference>
<dbReference type="PROSITE" id="PS00893">
    <property type="entry name" value="NUDIX_BOX"/>
    <property type="match status" value="1"/>
</dbReference>
<dbReference type="Pfam" id="PF00293">
    <property type="entry name" value="NUDIX"/>
    <property type="match status" value="1"/>
</dbReference>
<evidence type="ECO:0000256" key="4">
    <source>
        <dbReference type="RuleBase" id="RU003476"/>
    </source>
</evidence>
<accession>A0ABT3N4V7</accession>
<dbReference type="Proteomes" id="UP001209681">
    <property type="component" value="Unassembled WGS sequence"/>
</dbReference>
<dbReference type="PANTHER" id="PTHR43222">
    <property type="entry name" value="NUDIX HYDROLASE 23"/>
    <property type="match status" value="1"/>
</dbReference>
<feature type="domain" description="Nudix hydrolase" evidence="5">
    <location>
        <begin position="37"/>
        <end position="164"/>
    </location>
</feature>
<dbReference type="PRINTS" id="PR00502">
    <property type="entry name" value="NUDIXFAMILY"/>
</dbReference>